<name>A0A9Q0H2H5_9MAGN</name>
<dbReference type="PROSITE" id="PS50090">
    <property type="entry name" value="MYB_LIKE"/>
    <property type="match status" value="2"/>
</dbReference>
<evidence type="ECO:0000313" key="10">
    <source>
        <dbReference type="Proteomes" id="UP001141806"/>
    </source>
</evidence>
<keyword evidence="6" id="KW-0539">Nucleus</keyword>
<dbReference type="SMART" id="SM00717">
    <property type="entry name" value="SANT"/>
    <property type="match status" value="2"/>
</dbReference>
<dbReference type="PANTHER" id="PTHR47997">
    <property type="entry name" value="MYB DOMAIN PROTEIN 55"/>
    <property type="match status" value="1"/>
</dbReference>
<feature type="domain" description="HTH myb-type" evidence="8">
    <location>
        <begin position="9"/>
        <end position="65"/>
    </location>
</feature>
<proteinExistence type="predicted"/>
<evidence type="ECO:0000256" key="1">
    <source>
        <dbReference type="ARBA" id="ARBA00004123"/>
    </source>
</evidence>
<evidence type="ECO:0000256" key="3">
    <source>
        <dbReference type="ARBA" id="ARBA00023015"/>
    </source>
</evidence>
<dbReference type="Proteomes" id="UP001141806">
    <property type="component" value="Unassembled WGS sequence"/>
</dbReference>
<dbReference type="InterPro" id="IPR017930">
    <property type="entry name" value="Myb_dom"/>
</dbReference>
<sequence>MGRHLCCNKQQVRRGLWSPEEDEILINYISTYGHGCWSSLPRRAGLQRCGKSCRLRWINYLSPDLKRGKFSHLEVSLITQLHRILGNRWSLIAKQLPGRTDNDVKNFWNSNIKKKLFSHAVSDLAIATLPDISNHHSGFNETALPMLIQEEYFRLPNPMSVLQTSNNVGPPCVPTWPDLENQEHSKFTSIDFCDTLVMPEIPNPLENQMEMLDFEVDPSGSFPSLVYESYPYVPTNLRECIVATMMPSSSSSSVPCGQCKRRLIGLKDLCRDAGIIVVAKVIWEGRNHSLNAGVAFRDTLGACSSSSLIVTPFSSSSVVMANSKTTRLLIWVVAATVVNQESGLSEEERWRLGLVKAGVAETVETQR</sequence>
<keyword evidence="3" id="KW-0805">Transcription regulation</keyword>
<dbReference type="EMBL" id="JAMYWD010000010">
    <property type="protein sequence ID" value="KAJ4957461.1"/>
    <property type="molecule type" value="Genomic_DNA"/>
</dbReference>
<comment type="subcellular location">
    <subcellularLocation>
        <location evidence="1">Nucleus</location>
    </subcellularLocation>
</comment>
<evidence type="ECO:0000256" key="5">
    <source>
        <dbReference type="ARBA" id="ARBA00023163"/>
    </source>
</evidence>
<keyword evidence="10" id="KW-1185">Reference proteome</keyword>
<keyword evidence="2" id="KW-0677">Repeat</keyword>
<feature type="domain" description="Myb-like" evidence="7">
    <location>
        <begin position="9"/>
        <end position="61"/>
    </location>
</feature>
<evidence type="ECO:0000256" key="4">
    <source>
        <dbReference type="ARBA" id="ARBA00023125"/>
    </source>
</evidence>
<dbReference type="PANTHER" id="PTHR47997:SF87">
    <property type="entry name" value="TRANSCRIPTION FACTOR MYB26"/>
    <property type="match status" value="1"/>
</dbReference>
<accession>A0A9Q0H2H5</accession>
<dbReference type="OrthoDB" id="2143914at2759"/>
<reference evidence="9" key="1">
    <citation type="journal article" date="2023" name="Plant J.">
        <title>The genome of the king protea, Protea cynaroides.</title>
        <authorList>
            <person name="Chang J."/>
            <person name="Duong T.A."/>
            <person name="Schoeman C."/>
            <person name="Ma X."/>
            <person name="Roodt D."/>
            <person name="Barker N."/>
            <person name="Li Z."/>
            <person name="Van de Peer Y."/>
            <person name="Mizrachi E."/>
        </authorList>
    </citation>
    <scope>NUCLEOTIDE SEQUENCE</scope>
    <source>
        <tissue evidence="9">Young leaves</tissue>
    </source>
</reference>
<evidence type="ECO:0000259" key="7">
    <source>
        <dbReference type="PROSITE" id="PS50090"/>
    </source>
</evidence>
<organism evidence="9 10">
    <name type="scientific">Protea cynaroides</name>
    <dbReference type="NCBI Taxonomy" id="273540"/>
    <lineage>
        <taxon>Eukaryota</taxon>
        <taxon>Viridiplantae</taxon>
        <taxon>Streptophyta</taxon>
        <taxon>Embryophyta</taxon>
        <taxon>Tracheophyta</taxon>
        <taxon>Spermatophyta</taxon>
        <taxon>Magnoliopsida</taxon>
        <taxon>Proteales</taxon>
        <taxon>Proteaceae</taxon>
        <taxon>Protea</taxon>
    </lineage>
</organism>
<dbReference type="InterPro" id="IPR001005">
    <property type="entry name" value="SANT/Myb"/>
</dbReference>
<evidence type="ECO:0000259" key="8">
    <source>
        <dbReference type="PROSITE" id="PS51294"/>
    </source>
</evidence>
<dbReference type="PROSITE" id="PS51294">
    <property type="entry name" value="HTH_MYB"/>
    <property type="match status" value="2"/>
</dbReference>
<dbReference type="GO" id="GO:0003677">
    <property type="term" value="F:DNA binding"/>
    <property type="evidence" value="ECO:0007669"/>
    <property type="project" value="UniProtKB-KW"/>
</dbReference>
<dbReference type="GO" id="GO:0005634">
    <property type="term" value="C:nucleus"/>
    <property type="evidence" value="ECO:0007669"/>
    <property type="project" value="UniProtKB-SubCell"/>
</dbReference>
<dbReference type="InterPro" id="IPR051953">
    <property type="entry name" value="Plant_SW-associated_TFs"/>
</dbReference>
<comment type="caution">
    <text evidence="9">The sequence shown here is derived from an EMBL/GenBank/DDBJ whole genome shotgun (WGS) entry which is preliminary data.</text>
</comment>
<evidence type="ECO:0000313" key="9">
    <source>
        <dbReference type="EMBL" id="KAJ4957461.1"/>
    </source>
</evidence>
<dbReference type="FunFam" id="1.10.10.60:FF:000185">
    <property type="entry name" value="MYB transcription factor"/>
    <property type="match status" value="1"/>
</dbReference>
<protein>
    <submittedName>
        <fullName evidence="9">Uncharacterized protein</fullName>
    </submittedName>
</protein>
<evidence type="ECO:0000256" key="6">
    <source>
        <dbReference type="ARBA" id="ARBA00023242"/>
    </source>
</evidence>
<dbReference type="InterPro" id="IPR009057">
    <property type="entry name" value="Homeodomain-like_sf"/>
</dbReference>
<keyword evidence="5" id="KW-0804">Transcription</keyword>
<dbReference type="SUPFAM" id="SSF46689">
    <property type="entry name" value="Homeodomain-like"/>
    <property type="match status" value="1"/>
</dbReference>
<gene>
    <name evidence="9" type="ORF">NE237_024572</name>
</gene>
<feature type="domain" description="HTH myb-type" evidence="8">
    <location>
        <begin position="66"/>
        <end position="116"/>
    </location>
</feature>
<dbReference type="CDD" id="cd00167">
    <property type="entry name" value="SANT"/>
    <property type="match status" value="2"/>
</dbReference>
<dbReference type="Pfam" id="PF00249">
    <property type="entry name" value="Myb_DNA-binding"/>
    <property type="match status" value="2"/>
</dbReference>
<dbReference type="AlphaFoldDB" id="A0A9Q0H2H5"/>
<evidence type="ECO:0000256" key="2">
    <source>
        <dbReference type="ARBA" id="ARBA00022737"/>
    </source>
</evidence>
<feature type="domain" description="Myb-like" evidence="7">
    <location>
        <begin position="62"/>
        <end position="112"/>
    </location>
</feature>
<dbReference type="Gene3D" id="1.10.10.60">
    <property type="entry name" value="Homeodomain-like"/>
    <property type="match status" value="2"/>
</dbReference>
<keyword evidence="4" id="KW-0238">DNA-binding</keyword>